<keyword evidence="1" id="KW-0808">Transferase</keyword>
<proteinExistence type="predicted"/>
<reference evidence="1" key="1">
    <citation type="journal article" date="2019" name="Sci. Rep.">
        <title>Draft genome of Tanacetum cinerariifolium, the natural source of mosquito coil.</title>
        <authorList>
            <person name="Yamashiro T."/>
            <person name="Shiraishi A."/>
            <person name="Satake H."/>
            <person name="Nakayama K."/>
        </authorList>
    </citation>
    <scope>NUCLEOTIDE SEQUENCE</scope>
</reference>
<accession>A0A699VLL3</accession>
<dbReference type="EMBL" id="BKCJ011467180">
    <property type="protein sequence ID" value="GFD36097.1"/>
    <property type="molecule type" value="Genomic_DNA"/>
</dbReference>
<evidence type="ECO:0000313" key="1">
    <source>
        <dbReference type="EMBL" id="GFD36097.1"/>
    </source>
</evidence>
<feature type="non-terminal residue" evidence="1">
    <location>
        <position position="94"/>
    </location>
</feature>
<protein>
    <submittedName>
        <fullName evidence="1">RNA-directed DNA polymerase, eukaryota</fullName>
    </submittedName>
</protein>
<keyword evidence="1" id="KW-0548">Nucleotidyltransferase</keyword>
<organism evidence="1">
    <name type="scientific">Tanacetum cinerariifolium</name>
    <name type="common">Dalmatian daisy</name>
    <name type="synonym">Chrysanthemum cinerariifolium</name>
    <dbReference type="NCBI Taxonomy" id="118510"/>
    <lineage>
        <taxon>Eukaryota</taxon>
        <taxon>Viridiplantae</taxon>
        <taxon>Streptophyta</taxon>
        <taxon>Embryophyta</taxon>
        <taxon>Tracheophyta</taxon>
        <taxon>Spermatophyta</taxon>
        <taxon>Magnoliopsida</taxon>
        <taxon>eudicotyledons</taxon>
        <taxon>Gunneridae</taxon>
        <taxon>Pentapetalae</taxon>
        <taxon>asterids</taxon>
        <taxon>campanulids</taxon>
        <taxon>Asterales</taxon>
        <taxon>Asteraceae</taxon>
        <taxon>Asteroideae</taxon>
        <taxon>Anthemideae</taxon>
        <taxon>Anthemidinae</taxon>
        <taxon>Tanacetum</taxon>
    </lineage>
</organism>
<keyword evidence="1" id="KW-0695">RNA-directed DNA polymerase</keyword>
<dbReference type="GO" id="GO:0003964">
    <property type="term" value="F:RNA-directed DNA polymerase activity"/>
    <property type="evidence" value="ECO:0007669"/>
    <property type="project" value="UniProtKB-KW"/>
</dbReference>
<gene>
    <name evidence="1" type="ORF">Tci_908066</name>
</gene>
<sequence length="94" mass="11026">MNSQVTQSFLREPRGGIELQQLTDLATLLDSVILNTSKDQWYCDLSGDGEFRVKELRNFIDDKYLHTHTEATRWAKIVPIKVNIFVWRARRDCL</sequence>
<dbReference type="AlphaFoldDB" id="A0A699VLL3"/>
<name>A0A699VLL3_TANCI</name>
<comment type="caution">
    <text evidence="1">The sequence shown here is derived from an EMBL/GenBank/DDBJ whole genome shotgun (WGS) entry which is preliminary data.</text>
</comment>